<feature type="region of interest" description="Disordered" evidence="1">
    <location>
        <begin position="23"/>
        <end position="44"/>
    </location>
</feature>
<dbReference type="InParanoid" id="A0A2R5G5V2"/>
<dbReference type="InterPro" id="IPR052732">
    <property type="entry name" value="Cell-binding_unc_protein"/>
</dbReference>
<dbReference type="Pfam" id="PF22547">
    <property type="entry name" value="2H-SAK"/>
    <property type="match status" value="1"/>
</dbReference>
<dbReference type="GO" id="GO:0016787">
    <property type="term" value="F:hydrolase activity"/>
    <property type="evidence" value="ECO:0007669"/>
    <property type="project" value="InterPro"/>
</dbReference>
<dbReference type="Pfam" id="PF03283">
    <property type="entry name" value="PAE"/>
    <property type="match status" value="1"/>
</dbReference>
<accession>A0A2R5G5V2</accession>
<dbReference type="Gene3D" id="3.40.50.1000">
    <property type="entry name" value="HAD superfamily/HAD-like"/>
    <property type="match status" value="1"/>
</dbReference>
<dbReference type="SUPFAM" id="SSF56784">
    <property type="entry name" value="HAD-like"/>
    <property type="match status" value="1"/>
</dbReference>
<feature type="transmembrane region" description="Helical" evidence="2">
    <location>
        <begin position="769"/>
        <end position="789"/>
    </location>
</feature>
<dbReference type="InterPro" id="IPR027417">
    <property type="entry name" value="P-loop_NTPase"/>
</dbReference>
<evidence type="ECO:0000256" key="2">
    <source>
        <dbReference type="SAM" id="Phobius"/>
    </source>
</evidence>
<feature type="transmembrane region" description="Helical" evidence="2">
    <location>
        <begin position="840"/>
        <end position="860"/>
    </location>
</feature>
<dbReference type="EMBL" id="BEYU01000015">
    <property type="protein sequence ID" value="GBG25719.1"/>
    <property type="molecule type" value="Genomic_DNA"/>
</dbReference>
<feature type="transmembrane region" description="Helical" evidence="2">
    <location>
        <begin position="809"/>
        <end position="833"/>
    </location>
</feature>
<dbReference type="Gene3D" id="3.40.50.300">
    <property type="entry name" value="P-loop containing nucleotide triphosphate hydrolases"/>
    <property type="match status" value="1"/>
</dbReference>
<protein>
    <submittedName>
        <fullName evidence="4">Pectin acetylesterase 3</fullName>
    </submittedName>
</protein>
<comment type="caution">
    <text evidence="4">The sequence shown here is derived from an EMBL/GenBank/DDBJ whole genome shotgun (WGS) entry which is preliminary data.</text>
</comment>
<evidence type="ECO:0000313" key="5">
    <source>
        <dbReference type="Proteomes" id="UP000241890"/>
    </source>
</evidence>
<dbReference type="InterPro" id="IPR023214">
    <property type="entry name" value="HAD_sf"/>
</dbReference>
<dbReference type="SUPFAM" id="SSF52540">
    <property type="entry name" value="P-loop containing nucleoside triphosphate hydrolases"/>
    <property type="match status" value="1"/>
</dbReference>
<dbReference type="Pfam" id="PF09414">
    <property type="entry name" value="RNA_ligase"/>
    <property type="match status" value="2"/>
</dbReference>
<feature type="transmembrane region" description="Helical" evidence="2">
    <location>
        <begin position="376"/>
        <end position="400"/>
    </location>
</feature>
<dbReference type="Pfam" id="PF13671">
    <property type="entry name" value="AAA_33"/>
    <property type="match status" value="1"/>
</dbReference>
<feature type="domain" description="SSD" evidence="3">
    <location>
        <begin position="773"/>
        <end position="866"/>
    </location>
</feature>
<feature type="transmembrane region" description="Helical" evidence="2">
    <location>
        <begin position="529"/>
        <end position="546"/>
    </location>
</feature>
<dbReference type="InterPro" id="IPR036412">
    <property type="entry name" value="HAD-like_sf"/>
</dbReference>
<evidence type="ECO:0000256" key="1">
    <source>
        <dbReference type="SAM" id="MobiDB-lite"/>
    </source>
</evidence>
<dbReference type="PROSITE" id="PS50156">
    <property type="entry name" value="SSD"/>
    <property type="match status" value="2"/>
</dbReference>
<dbReference type="PANTHER" id="PTHR43883">
    <property type="entry name" value="SLR0207 PROTEIN"/>
    <property type="match status" value="1"/>
</dbReference>
<feature type="transmembrane region" description="Helical" evidence="2">
    <location>
        <begin position="406"/>
        <end position="429"/>
    </location>
</feature>
<dbReference type="InterPro" id="IPR021122">
    <property type="entry name" value="RNA_ligase_dom_REL/Rnl2"/>
</dbReference>
<dbReference type="Pfam" id="PF12349">
    <property type="entry name" value="Sterol-sensing"/>
    <property type="match status" value="1"/>
</dbReference>
<keyword evidence="5" id="KW-1185">Reference proteome</keyword>
<keyword evidence="2" id="KW-0472">Membrane</keyword>
<feature type="domain" description="SSD" evidence="3">
    <location>
        <begin position="400"/>
        <end position="494"/>
    </location>
</feature>
<dbReference type="OrthoDB" id="19045at2759"/>
<dbReference type="InterPro" id="IPR000731">
    <property type="entry name" value="SSD"/>
</dbReference>
<feature type="transmembrane region" description="Helical" evidence="2">
    <location>
        <begin position="458"/>
        <end position="483"/>
    </location>
</feature>
<dbReference type="SUPFAM" id="SSF56091">
    <property type="entry name" value="DNA ligase/mRNA capping enzyme, catalytic domain"/>
    <property type="match status" value="2"/>
</dbReference>
<feature type="transmembrane region" description="Helical" evidence="2">
    <location>
        <begin position="348"/>
        <end position="369"/>
    </location>
</feature>
<keyword evidence="2" id="KW-1133">Transmembrane helix</keyword>
<proteinExistence type="predicted"/>
<gene>
    <name evidence="4" type="ORF">FCC1311_019382</name>
</gene>
<reference evidence="4 5" key="1">
    <citation type="submission" date="2017-12" db="EMBL/GenBank/DDBJ databases">
        <title>Sequencing, de novo assembly and annotation of complete genome of a new Thraustochytrid species, strain FCC1311.</title>
        <authorList>
            <person name="Sedici K."/>
            <person name="Godart F."/>
            <person name="Aiese Cigliano R."/>
            <person name="Sanseverino W."/>
            <person name="Barakat M."/>
            <person name="Ortet P."/>
            <person name="Marechal E."/>
            <person name="Cagnac O."/>
            <person name="Amato A."/>
        </authorList>
    </citation>
    <scope>NUCLEOTIDE SEQUENCE [LARGE SCALE GENOMIC DNA]</scope>
</reference>
<dbReference type="SUPFAM" id="SSF82866">
    <property type="entry name" value="Multidrug efflux transporter AcrB transmembrane domain"/>
    <property type="match status" value="2"/>
</dbReference>
<dbReference type="Gene3D" id="3.30.470.30">
    <property type="entry name" value="DNA ligase/mRNA capping enzyme"/>
    <property type="match status" value="2"/>
</dbReference>
<evidence type="ECO:0000259" key="3">
    <source>
        <dbReference type="PROSITE" id="PS50156"/>
    </source>
</evidence>
<dbReference type="InterPro" id="IPR054498">
    <property type="entry name" value="2H-SAK"/>
</dbReference>
<dbReference type="InterPro" id="IPR004963">
    <property type="entry name" value="PAE/NOTUM"/>
</dbReference>
<organism evidence="4 5">
    <name type="scientific">Hondaea fermentalgiana</name>
    <dbReference type="NCBI Taxonomy" id="2315210"/>
    <lineage>
        <taxon>Eukaryota</taxon>
        <taxon>Sar</taxon>
        <taxon>Stramenopiles</taxon>
        <taxon>Bigyra</taxon>
        <taxon>Labyrinthulomycetes</taxon>
        <taxon>Thraustochytrida</taxon>
        <taxon>Thraustochytriidae</taxon>
        <taxon>Hondaea</taxon>
    </lineage>
</organism>
<dbReference type="Gene3D" id="1.20.1640.10">
    <property type="entry name" value="Multidrug efflux transporter AcrB transmembrane domain"/>
    <property type="match status" value="2"/>
</dbReference>
<sequence length="2357" mass="259455">METRDTILRPVDLEPLSRLACESISDRPTDTADGSNGRPDQPRVSAYADKLSPCAVAEKTKIKTRGRAQPAKGTRKVPLLVAITVAYPYVVLLGALAVAATATALSLSYFDLSNPLVGLRIRDDVTAERADAWYESLFVLRPESGDDNNVRQTQQSVEYNSLTILYMAPGAATQEHPSGNVFTVENIQKMAALEDSLLQVPDYASYCQVDDNGDCATVLSPVQYLRNATTQEEIDQGLLAMWADREADKDATLFHFCKDFDNVTHLDCPMTRSKIRFGLPLQGFLNADDRTEEQGSLLEEWFWDRNGADESGSMFGLLSKARQGYLDDPVGELVITFDQQNAFDRETIVILGSDALFVGYSVVALVVVMSIHMNSLFLGVFGTIQVLLSFPTCFFIYRVIFGIELFGGLSIISIYLLLGVASDDIFLCADALRQAKSMLHGPGWTLEKRAAWAFHRAFYTMATTTITTTVAFIILASSTIPVIRYFGIWTALLLKTISSEAASMPPTRVESFFRDTFGAKLILRTGGRAIIFAVFGAFSLIALGYATQVRLASKSLVFWADDHYFGLIINNDGPESFKKTDESSFMIKTVWGLADPPIDRAGTKETLDMDLGVPVFDDAFDLASEDAQIFLRNMCADTLTSEPASLYLETELHEEDRARCFMLAFANWREARGEAFPVPNAGVSDLDSSIEVAGGINIPARAQNETLAELLVEFLRRPEFGKKLYQDVGFERLSNGNLRVRFAVQEFALTATDSDSFERRTGLGSIESVVVSLSFGISIDFSLHFAVAYSDAYFDRNLLLRKERVEHALLTLGTSITFGALSTLVATSMLLLATITFFSIFAKILCVAVATAYLYAIFLLPATLATFGPEGTKGFVCVSGALAKEQGSRVDHARSESMETRSPAHVRKWAAAYAGFSVILVAVFVGANAVRSAQMKDEEDSNSATPYDDTYSMPTFSDLEIGAWTEMRPGNSSICARGTPFAFFIKRGEPDEPMIIEFEGGGACWSTSTCQAASSTFSDTIDLTRAAFQRITAGSDVPSGLADPNGPYANFTHVYIPYCTADLHAGNSVVNYTSALRIQHRGSVNVEYVLKYVEDEVPAPPRALITGCSAGSYGSFWHAPRIIKMFAAMGAGTEVMQMGDSGMGVITDEFLAESFPSWKVTDGGAFDFDIVPSGTLTDPLDLTNLTMGVLYQWAAEAFPDAVFSQYSSAYDWNQAFFLLVQKVGSSTDPVAADKLTWNAEMRTMYDSISSSRPSNLVNIVGPGDHHCVVPFSRYYTMDSGNGTPLFQIIHDMFINGASPVEIDCRDNGSCAQSADLRDEFTLLIPSKEAVIPGGGLRYPAMLEIAMNRGTVTLTGSFVEHAVARFEQQVPEPARRLYQSKRGDDVVQHHVTLLTPSEVKTLRNDPEVFSAAYAALQEATAGPLVALGLGRAGRDSMCWFVVVSCPGVQRVRRQFGLEANDLHITLGFTSHDLHEVDKDATTVMRIQRESLSSAEIETLLREHANENLAMCDFLVQETSSRPDLEALSVRALLTRASRDDLLFPVHERSVFVGSDAVIIEEKIDGANLGLYVDADWRIVAQNRAHSVCSETAPQWSSLDRWIEPRKVRLCEALGHRFAVFGEWMYAKHSIHYSRLPDHFIAFDVFDRWMGRFLSVRARNRVLEKAGLVSICRVKHKSFSSVCTLEQDVCALLEQTQSAYYDGPVEGLVIRRDEEVLPYEAETKNETGSFLERRAKIVRASFSQGIEDHWTRATLVRNGVVPQLVSAALMETQKYPSTPHLPFSPSVHSDDSLLPSSEAFCGKRIIITEKLDGGNCCLAPNSLVYARTHAKEATHWSFGAVKELYGRLQAQYPDLIGESSRYAGAELYGECMAAVHSIEYDQLTSPFYLFAVRLHNLWLAWDEVRALAEALEIPTVPVVFDGKMANEEQLRTLLEAEAALPSRVASDVTGEGFVVRVAGAFATDEKTFEQSIAKYVRAGHIQTSANWKSTCCKAKIQYGANFAVRKAISSNAVQLYVDLDGVLADFDAGVMRVCGRPPQALPVAAMWRAIHGDRDFFGTLEWMPGARALWQETLASMRPTILSGVPMSESRWAERQKASWCARQLGPDVPHIFCASREKSRYSGPGRVLIDDRERARKPWEAAGGTFILYKTPHQVAVELRDVIARQQATSESSGVQGTVTSGATGATAAKMSTLRKCKFRLVLLVGLPGSGKSTFAKAFSARYRCEYISQDELGSRRACESWIGQKSKQGVTVVLDRCNVERAERKYWIELAMVQAKQVAIVYFAPPGEHGVLAQRLVSRQGHPTIQTANAKSAQRIIDSFAKRLEPPSMTADLVGRVFTISEFNDTDAVLGVLGAPK</sequence>
<dbReference type="PANTHER" id="PTHR43883:SF1">
    <property type="entry name" value="GLUCONOKINASE"/>
    <property type="match status" value="1"/>
</dbReference>
<name>A0A2R5G5V2_9STRA</name>
<dbReference type="Proteomes" id="UP000241890">
    <property type="component" value="Unassembled WGS sequence"/>
</dbReference>
<dbReference type="InterPro" id="IPR053958">
    <property type="entry name" value="HMGCR/SNAP/NPC1-like_SSD"/>
</dbReference>
<keyword evidence="2" id="KW-0812">Transmembrane</keyword>
<evidence type="ECO:0000313" key="4">
    <source>
        <dbReference type="EMBL" id="GBG25719.1"/>
    </source>
</evidence>
<feature type="transmembrane region" description="Helical" evidence="2">
    <location>
        <begin position="77"/>
        <end position="110"/>
    </location>
</feature>